<protein>
    <recommendedName>
        <fullName evidence="1">1-phosphatidylinositol-3-phosphate 5-kinase</fullName>
        <ecNumber evidence="1">2.7.1.150</ecNumber>
    </recommendedName>
</protein>
<dbReference type="SUPFAM" id="SSF57903">
    <property type="entry name" value="FYVE/PHD zinc finger"/>
    <property type="match status" value="1"/>
</dbReference>
<dbReference type="EMBL" id="CAJZBQ010000022">
    <property type="protein sequence ID" value="CAG9319336.1"/>
    <property type="molecule type" value="Genomic_DNA"/>
</dbReference>
<sequence length="1148" mass="133056">MGELNHKQREFWMPDNSAKTCHKCDKVFNTFRRRHHCRYCGLIFCSNCTEKSYELPNGKIILRICKDCLELLNSSQQNTLVGNIEKYPISSIDGTSDTPSITTIEKEDILPREVEILDGAEERSREIWIDPAQDEQKDIRIVELLDEINGKSRDDFEIYAQEFLRIRAIKLLENSGVDKNWFELIIKFVREIVGNVCSSVQYRHDSMDINNYLRIINVENSDNSLSEYVNGIVLNKNIAHKRMPREIKNPRILLLQGATDSFFTEKRIVSMDNLIDQEGDLTKILIKKIEKISPTVIVSEKGLSQPIINELSKMGISTIINVKMKILTMLARVAQGQILTSVDQISHLVKYLAECEEFFQKNIGQSTYLYFKGSADNSLGATIILSGPDKPELKKVASLIRQLSLEYRNVRLEKRAFTQCRLENYPDIFLNFFKESTAYKYLVVCGHNMCIRPKSMTIDFYKENDIPLGEFIISTIKKSNERCECGRIWGVHSFYYLKSGGRIKIRLGKSTCPIRDIVVSKECKACGKTDEKSEILSKATWEYSFNKFIDNFFVKKDLFHDHRSCRHDYYKFARFQFHAFGIKVTVQWEENPIFDLVTSRNKDMGRYYNTLLNKTYNEMKMAAKDVLDDMISNCKDMSRVISSLFSEEESKDTQNKWEKLRQEIVYDIDFLSSLVEKLQNIDISEFSNILQLETYRRALFFQFCSTKVNIENIANNVRRVKSGENVTINEISSNLNSFFETQNELADTASFNESKHELSTMIHDSFAIKKVNLSNKDDELIQSSHFLYMQRGCLTLPLVKDSICVPVDEQDSLSIIAYTLSTEKYKDFIMSNSNPQLDKNNQIEASLLSGSEDHFEFQISTYDDDAFNELAHKDDMRRLYGPHLTIKVQICFPFQFNACRLFVCGSAEEFLMSIYASQNNQMQLGKSGATFRTSHDGKYILKIVDEKEFHMFIDLAPNYFRHVCKSFFHSMPSLLVRTLGAFRIYIKNQGTGRSRVECALLYENVGFNMPEKCFTYDLKGTANSRRKVRSGEKRTKMDINFLDDFFGVPINISPEFKRIFDAAVWNDSLFLSKQNIVDYSLLIIVSLEQRKIAAGIIDYVEQYTFERVIESNYKKVVGAELPTITHPNTYKERFRSQILQTYFIAIEE</sequence>
<dbReference type="Gene3D" id="3.30.800.10">
    <property type="entry name" value="Phosphatidylinositol Phosphate Kinase II Beta"/>
    <property type="match status" value="1"/>
</dbReference>
<dbReference type="Pfam" id="PF01504">
    <property type="entry name" value="PIP5K"/>
    <property type="match status" value="1"/>
</dbReference>
<evidence type="ECO:0000256" key="6">
    <source>
        <dbReference type="ARBA" id="ARBA00022777"/>
    </source>
</evidence>
<feature type="domain" description="PIPK" evidence="12">
    <location>
        <begin position="821"/>
        <end position="1142"/>
    </location>
</feature>
<evidence type="ECO:0000256" key="3">
    <source>
        <dbReference type="ARBA" id="ARBA00022723"/>
    </source>
</evidence>
<organism evidence="13 14">
    <name type="scientific">Blepharisma stoltei</name>
    <dbReference type="NCBI Taxonomy" id="1481888"/>
    <lineage>
        <taxon>Eukaryota</taxon>
        <taxon>Sar</taxon>
        <taxon>Alveolata</taxon>
        <taxon>Ciliophora</taxon>
        <taxon>Postciliodesmatophora</taxon>
        <taxon>Heterotrichea</taxon>
        <taxon>Heterotrichida</taxon>
        <taxon>Blepharismidae</taxon>
        <taxon>Blepharisma</taxon>
    </lineage>
</organism>
<name>A0AAU9J4U6_9CILI</name>
<evidence type="ECO:0000256" key="8">
    <source>
        <dbReference type="ARBA" id="ARBA00022840"/>
    </source>
</evidence>
<dbReference type="GO" id="GO:0000285">
    <property type="term" value="F:1-phosphatidylinositol-3-phosphate 5-kinase activity"/>
    <property type="evidence" value="ECO:0007669"/>
    <property type="project" value="UniProtKB-EC"/>
</dbReference>
<keyword evidence="5 9" id="KW-0863">Zinc-finger</keyword>
<dbReference type="SMART" id="SM00064">
    <property type="entry name" value="FYVE"/>
    <property type="match status" value="1"/>
</dbReference>
<dbReference type="Gene3D" id="3.30.810.10">
    <property type="entry name" value="2-Layer Sandwich"/>
    <property type="match status" value="1"/>
</dbReference>
<dbReference type="Pfam" id="PF01363">
    <property type="entry name" value="FYVE"/>
    <property type="match status" value="1"/>
</dbReference>
<dbReference type="SUPFAM" id="SSF52029">
    <property type="entry name" value="GroEL apical domain-like"/>
    <property type="match status" value="1"/>
</dbReference>
<accession>A0AAU9J4U6</accession>
<evidence type="ECO:0000256" key="7">
    <source>
        <dbReference type="ARBA" id="ARBA00022833"/>
    </source>
</evidence>
<dbReference type="GO" id="GO:0005524">
    <property type="term" value="F:ATP binding"/>
    <property type="evidence" value="ECO:0007669"/>
    <property type="project" value="UniProtKB-UniRule"/>
</dbReference>
<evidence type="ECO:0000256" key="4">
    <source>
        <dbReference type="ARBA" id="ARBA00022741"/>
    </source>
</evidence>
<dbReference type="InterPro" id="IPR027484">
    <property type="entry name" value="PInositol-4-P-5-kinase_N"/>
</dbReference>
<evidence type="ECO:0000256" key="10">
    <source>
        <dbReference type="PROSITE-ProRule" id="PRU00781"/>
    </source>
</evidence>
<dbReference type="CDD" id="cd17300">
    <property type="entry name" value="PIPKc_PIKfyve"/>
    <property type="match status" value="1"/>
</dbReference>
<dbReference type="InterPro" id="IPR011011">
    <property type="entry name" value="Znf_FYVE_PHD"/>
</dbReference>
<dbReference type="InterPro" id="IPR002498">
    <property type="entry name" value="PInositol-4-P-4/5-kinase_core"/>
</dbReference>
<dbReference type="Pfam" id="PF00118">
    <property type="entry name" value="Cpn60_TCP1"/>
    <property type="match status" value="1"/>
</dbReference>
<comment type="caution">
    <text evidence="13">The sequence shown here is derived from an EMBL/GenBank/DDBJ whole genome shotgun (WGS) entry which is preliminary data.</text>
</comment>
<dbReference type="PROSITE" id="PS50178">
    <property type="entry name" value="ZF_FYVE"/>
    <property type="match status" value="1"/>
</dbReference>
<evidence type="ECO:0000256" key="1">
    <source>
        <dbReference type="ARBA" id="ARBA00012009"/>
    </source>
</evidence>
<dbReference type="GO" id="GO:0010008">
    <property type="term" value="C:endosome membrane"/>
    <property type="evidence" value="ECO:0007669"/>
    <property type="project" value="TreeGrafter"/>
</dbReference>
<feature type="domain" description="FYVE-type" evidence="11">
    <location>
        <begin position="15"/>
        <end position="73"/>
    </location>
</feature>
<dbReference type="PROSITE" id="PS51455">
    <property type="entry name" value="PIPK"/>
    <property type="match status" value="1"/>
</dbReference>
<evidence type="ECO:0000256" key="5">
    <source>
        <dbReference type="ARBA" id="ARBA00022771"/>
    </source>
</evidence>
<dbReference type="Gene3D" id="3.30.40.10">
    <property type="entry name" value="Zinc/RING finger domain, C3HC4 (zinc finger)"/>
    <property type="match status" value="1"/>
</dbReference>
<dbReference type="SMART" id="SM00330">
    <property type="entry name" value="PIPKc"/>
    <property type="match status" value="1"/>
</dbReference>
<dbReference type="InterPro" id="IPR027483">
    <property type="entry name" value="PInositol-4-P-4/5-kinase_C_sf"/>
</dbReference>
<dbReference type="InterPro" id="IPR027409">
    <property type="entry name" value="GroEL-like_apical_dom_sf"/>
</dbReference>
<dbReference type="InterPro" id="IPR000306">
    <property type="entry name" value="Znf_FYVE"/>
</dbReference>
<dbReference type="InterPro" id="IPR013083">
    <property type="entry name" value="Znf_RING/FYVE/PHD"/>
</dbReference>
<dbReference type="SUPFAM" id="SSF56104">
    <property type="entry name" value="SAICAR synthase-like"/>
    <property type="match status" value="1"/>
</dbReference>
<evidence type="ECO:0000313" key="13">
    <source>
        <dbReference type="EMBL" id="CAG9319336.1"/>
    </source>
</evidence>
<dbReference type="PANTHER" id="PTHR45748:SF7">
    <property type="entry name" value="1-PHOSPHATIDYLINOSITOL 3-PHOSPHATE 5-KINASE-RELATED"/>
    <property type="match status" value="1"/>
</dbReference>
<dbReference type="InterPro" id="IPR044769">
    <property type="entry name" value="PIKfyve_PIPKc"/>
</dbReference>
<dbReference type="FunFam" id="3.50.7.10:FF:000007">
    <property type="entry name" value="1-phosphatidylinositol 3-phosphate 5-kinase isoform X1"/>
    <property type="match status" value="1"/>
</dbReference>
<evidence type="ECO:0000256" key="9">
    <source>
        <dbReference type="PROSITE-ProRule" id="PRU00091"/>
    </source>
</evidence>
<evidence type="ECO:0000259" key="12">
    <source>
        <dbReference type="PROSITE" id="PS51455"/>
    </source>
</evidence>
<dbReference type="InterPro" id="IPR002423">
    <property type="entry name" value="Cpn60/GroEL/TCP-1"/>
</dbReference>
<dbReference type="GO" id="GO:0008270">
    <property type="term" value="F:zinc ion binding"/>
    <property type="evidence" value="ECO:0007669"/>
    <property type="project" value="UniProtKB-KW"/>
</dbReference>
<keyword evidence="6 10" id="KW-0418">Kinase</keyword>
<keyword evidence="14" id="KW-1185">Reference proteome</keyword>
<reference evidence="13" key="1">
    <citation type="submission" date="2021-09" db="EMBL/GenBank/DDBJ databases">
        <authorList>
            <consortium name="AG Swart"/>
            <person name="Singh M."/>
            <person name="Singh A."/>
            <person name="Seah K."/>
            <person name="Emmerich C."/>
        </authorList>
    </citation>
    <scope>NUCLEOTIDE SEQUENCE</scope>
    <source>
        <strain evidence="13">ATCC30299</strain>
    </source>
</reference>
<dbReference type="Proteomes" id="UP001162131">
    <property type="component" value="Unassembled WGS sequence"/>
</dbReference>
<evidence type="ECO:0000259" key="11">
    <source>
        <dbReference type="PROSITE" id="PS50178"/>
    </source>
</evidence>
<dbReference type="EC" id="2.7.1.150" evidence="1"/>
<gene>
    <name evidence="13" type="ORF">BSTOLATCC_MIC23544</name>
</gene>
<dbReference type="Gene3D" id="3.50.7.10">
    <property type="entry name" value="GroEL"/>
    <property type="match status" value="1"/>
</dbReference>
<evidence type="ECO:0000256" key="2">
    <source>
        <dbReference type="ARBA" id="ARBA00022679"/>
    </source>
</evidence>
<dbReference type="InterPro" id="IPR017455">
    <property type="entry name" value="Znf_FYVE-rel"/>
</dbReference>
<keyword evidence="7" id="KW-0862">Zinc</keyword>
<dbReference type="GO" id="GO:0046854">
    <property type="term" value="P:phosphatidylinositol phosphate biosynthetic process"/>
    <property type="evidence" value="ECO:0007669"/>
    <property type="project" value="TreeGrafter"/>
</dbReference>
<dbReference type="AlphaFoldDB" id="A0AAU9J4U6"/>
<keyword evidence="2 10" id="KW-0808">Transferase</keyword>
<proteinExistence type="predicted"/>
<evidence type="ECO:0000313" key="14">
    <source>
        <dbReference type="Proteomes" id="UP001162131"/>
    </source>
</evidence>
<keyword evidence="4 10" id="KW-0547">Nucleotide-binding</keyword>
<keyword evidence="8 10" id="KW-0067">ATP-binding</keyword>
<keyword evidence="3" id="KW-0479">Metal-binding</keyword>
<dbReference type="PANTHER" id="PTHR45748">
    <property type="entry name" value="1-PHOSPHATIDYLINOSITOL 3-PHOSPHATE 5-KINASE-RELATED"/>
    <property type="match status" value="1"/>
</dbReference>